<gene>
    <name evidence="6" type="ORF">J2Z48_001776</name>
</gene>
<keyword evidence="4" id="KW-0175">Coiled coil</keyword>
<dbReference type="SUPFAM" id="SSF116734">
    <property type="entry name" value="DNA methylase specificity domain"/>
    <property type="match status" value="2"/>
</dbReference>
<feature type="domain" description="Type I restriction modification DNA specificity" evidence="5">
    <location>
        <begin position="193"/>
        <end position="368"/>
    </location>
</feature>
<dbReference type="Pfam" id="PF01420">
    <property type="entry name" value="Methylase_S"/>
    <property type="match status" value="2"/>
</dbReference>
<keyword evidence="6" id="KW-0378">Hydrolase</keyword>
<comment type="similarity">
    <text evidence="1">Belongs to the type-I restriction system S methylase family.</text>
</comment>
<dbReference type="Gene3D" id="3.90.220.20">
    <property type="entry name" value="DNA methylase specificity domains"/>
    <property type="match status" value="2"/>
</dbReference>
<feature type="domain" description="Type I restriction modification DNA specificity" evidence="5">
    <location>
        <begin position="3"/>
        <end position="173"/>
    </location>
</feature>
<keyword evidence="3" id="KW-0238">DNA-binding</keyword>
<dbReference type="PANTHER" id="PTHR30408">
    <property type="entry name" value="TYPE-1 RESTRICTION ENZYME ECOKI SPECIFICITY PROTEIN"/>
    <property type="match status" value="1"/>
</dbReference>
<protein>
    <submittedName>
        <fullName evidence="6">Type I restriction enzyme S subunit</fullName>
        <ecNumber evidence="6">3.1.21.3</ecNumber>
    </submittedName>
</protein>
<dbReference type="InterPro" id="IPR052021">
    <property type="entry name" value="Type-I_RS_S_subunit"/>
</dbReference>
<dbReference type="EC" id="3.1.21.3" evidence="6"/>
<dbReference type="Proteomes" id="UP001238450">
    <property type="component" value="Unassembled WGS sequence"/>
</dbReference>
<keyword evidence="7" id="KW-1185">Reference proteome</keyword>
<keyword evidence="2" id="KW-0680">Restriction system</keyword>
<dbReference type="InterPro" id="IPR044946">
    <property type="entry name" value="Restrct_endonuc_typeI_TRD_sf"/>
</dbReference>
<dbReference type="RefSeq" id="WP_307252750.1">
    <property type="nucleotide sequence ID" value="NZ_JAUSUV010000007.1"/>
</dbReference>
<feature type="coiled-coil region" evidence="4">
    <location>
        <begin position="346"/>
        <end position="377"/>
    </location>
</feature>
<dbReference type="CDD" id="cd17244">
    <property type="entry name" value="RMtype1_S_Apa101655I-TRD2-CR2_like"/>
    <property type="match status" value="1"/>
</dbReference>
<comment type="caution">
    <text evidence="6">The sequence shown here is derived from an EMBL/GenBank/DDBJ whole genome shotgun (WGS) entry which is preliminary data.</text>
</comment>
<reference evidence="6 7" key="1">
    <citation type="submission" date="2023-07" db="EMBL/GenBank/DDBJ databases">
        <title>Genomic Encyclopedia of Type Strains, Phase IV (KMG-IV): sequencing the most valuable type-strain genomes for metagenomic binning, comparative biology and taxonomic classification.</title>
        <authorList>
            <person name="Goeker M."/>
        </authorList>
    </citation>
    <scope>NUCLEOTIDE SEQUENCE [LARGE SCALE GENOMIC DNA]</scope>
    <source>
        <strain evidence="6 7">DSM 46876</strain>
    </source>
</reference>
<dbReference type="GO" id="GO:0003677">
    <property type="term" value="F:DNA binding"/>
    <property type="evidence" value="ECO:0007669"/>
    <property type="project" value="UniProtKB-KW"/>
</dbReference>
<dbReference type="PANTHER" id="PTHR30408:SF12">
    <property type="entry name" value="TYPE I RESTRICTION ENZYME MJAVIII SPECIFICITY SUBUNIT"/>
    <property type="match status" value="1"/>
</dbReference>
<evidence type="ECO:0000256" key="4">
    <source>
        <dbReference type="SAM" id="Coils"/>
    </source>
</evidence>
<evidence type="ECO:0000256" key="1">
    <source>
        <dbReference type="ARBA" id="ARBA00010923"/>
    </source>
</evidence>
<accession>A0AAJ1TEV7</accession>
<dbReference type="GO" id="GO:0009035">
    <property type="term" value="F:type I site-specific deoxyribonuclease activity"/>
    <property type="evidence" value="ECO:0007669"/>
    <property type="project" value="UniProtKB-EC"/>
</dbReference>
<evidence type="ECO:0000313" key="7">
    <source>
        <dbReference type="Proteomes" id="UP001238450"/>
    </source>
</evidence>
<evidence type="ECO:0000259" key="5">
    <source>
        <dbReference type="Pfam" id="PF01420"/>
    </source>
</evidence>
<evidence type="ECO:0000256" key="3">
    <source>
        <dbReference type="ARBA" id="ARBA00023125"/>
    </source>
</evidence>
<organism evidence="6 7">
    <name type="scientific">Croceifilum oryzae</name>
    <dbReference type="NCBI Taxonomy" id="1553429"/>
    <lineage>
        <taxon>Bacteria</taxon>
        <taxon>Bacillati</taxon>
        <taxon>Bacillota</taxon>
        <taxon>Bacilli</taxon>
        <taxon>Bacillales</taxon>
        <taxon>Thermoactinomycetaceae</taxon>
        <taxon>Croceifilum</taxon>
    </lineage>
</organism>
<dbReference type="AlphaFoldDB" id="A0AAJ1TEV7"/>
<dbReference type="GO" id="GO:0009307">
    <property type="term" value="P:DNA restriction-modification system"/>
    <property type="evidence" value="ECO:0007669"/>
    <property type="project" value="UniProtKB-KW"/>
</dbReference>
<evidence type="ECO:0000313" key="6">
    <source>
        <dbReference type="EMBL" id="MDQ0417603.1"/>
    </source>
</evidence>
<dbReference type="EMBL" id="JAUSUV010000007">
    <property type="protein sequence ID" value="MDQ0417603.1"/>
    <property type="molecule type" value="Genomic_DNA"/>
</dbReference>
<evidence type="ECO:0000256" key="2">
    <source>
        <dbReference type="ARBA" id="ARBA00022747"/>
    </source>
</evidence>
<proteinExistence type="inferred from homology"/>
<sequence length="393" mass="44687">MKNAFLEDICHIVIGKTPLRSQKEYWGKGNKWLSISDMQNKYIYETKEEITDKGVMDCNCKLIPEDTLLLSFKLSIGKMAFNKVPLFTNEAIVALTIKDENMLNKHYLYYALKSVDLLASTDRAVKGATLNKEKLRRIKVPITDLIVQERIVGILDKAQSLIDKRKQTIAELNKLIMSVFYTSFADNSLADRFELKECIEIPLNAGWSPVCSQNNQGIPVFSLANLTGEGLSTKITKFYDENLPTKGSDLKAGDIVISRSNTRDLVGRVGLYEGTPSRVIYPDLMIRIRIKQDYLNSIYFFYYLISISKVIRNLAHGSNESMVKISQSKLLSIPVIIPPKALQDKFAEQVQNIKDQKQRVQEHLEQLEQNFDSLLHRAFTGQLNINDPITIGK</sequence>
<dbReference type="InterPro" id="IPR000055">
    <property type="entry name" value="Restrct_endonuc_typeI_TRD"/>
</dbReference>
<name>A0AAJ1TEV7_9BACL</name>